<name>A0A6F8ZHX5_9FIRM</name>
<dbReference type="EMBL" id="LR778114">
    <property type="protein sequence ID" value="CAB1129061.1"/>
    <property type="molecule type" value="Genomic_DNA"/>
</dbReference>
<evidence type="ECO:0000313" key="2">
    <source>
        <dbReference type="EMBL" id="CAB1129061.1"/>
    </source>
</evidence>
<dbReference type="PROSITE" id="PS51257">
    <property type="entry name" value="PROKAR_LIPOPROTEIN"/>
    <property type="match status" value="1"/>
</dbReference>
<proteinExistence type="predicted"/>
<feature type="chain" id="PRO_5026305466" evidence="1">
    <location>
        <begin position="28"/>
        <end position="97"/>
    </location>
</feature>
<organism evidence="2 3">
    <name type="scientific">Candidatus Hydrogenisulfobacillus filiaventi</name>
    <dbReference type="NCBI Taxonomy" id="2707344"/>
    <lineage>
        <taxon>Bacteria</taxon>
        <taxon>Bacillati</taxon>
        <taxon>Bacillota</taxon>
        <taxon>Clostridia</taxon>
        <taxon>Eubacteriales</taxon>
        <taxon>Clostridiales Family XVII. Incertae Sedis</taxon>
        <taxon>Candidatus Hydrogenisulfobacillus</taxon>
    </lineage>
</organism>
<reference evidence="2 3" key="1">
    <citation type="submission" date="2020-02" db="EMBL/GenBank/DDBJ databases">
        <authorList>
            <person name="Hogendoorn C."/>
        </authorList>
    </citation>
    <scope>NUCLEOTIDE SEQUENCE [LARGE SCALE GENOMIC DNA]</scope>
    <source>
        <strain evidence="2">R501</strain>
    </source>
</reference>
<keyword evidence="3" id="KW-1185">Reference proteome</keyword>
<dbReference type="Proteomes" id="UP000503399">
    <property type="component" value="Chromosome"/>
</dbReference>
<protein>
    <submittedName>
        <fullName evidence="2">Uncharacterized protein</fullName>
    </submittedName>
</protein>
<evidence type="ECO:0000256" key="1">
    <source>
        <dbReference type="SAM" id="SignalP"/>
    </source>
</evidence>
<accession>A0A6F8ZHX5</accession>
<dbReference type="KEGG" id="hfv:R50_1560"/>
<gene>
    <name evidence="2" type="ORF">R50_1560</name>
</gene>
<feature type="signal peptide" evidence="1">
    <location>
        <begin position="1"/>
        <end position="27"/>
    </location>
</feature>
<dbReference type="AlphaFoldDB" id="A0A6F8ZHX5"/>
<sequence>MTNKHRVWALGAVGLLALGAAGCGSSAAPSNSSSTSASAAPAPTVHLYTNIITGRMDGKKGWPMYSPADMTVPKGAKVELTIISWDDGTAPPHRPVH</sequence>
<keyword evidence="1" id="KW-0732">Signal</keyword>
<evidence type="ECO:0000313" key="3">
    <source>
        <dbReference type="Proteomes" id="UP000503399"/>
    </source>
</evidence>